<dbReference type="Pfam" id="PF19040">
    <property type="entry name" value="SGNH"/>
    <property type="match status" value="1"/>
</dbReference>
<keyword evidence="5" id="KW-1185">Reference proteome</keyword>
<keyword evidence="1" id="KW-0472">Membrane</keyword>
<reference evidence="5" key="1">
    <citation type="submission" date="2023-07" db="EMBL/GenBank/DDBJ databases">
        <title>Draft genome sequence of Agarivorans aestuarii strain ZMCS4, a CAZymes producing bacteria isolated from the marine brown algae Clodostephus spongiosus.</title>
        <authorList>
            <person name="Lorente B."/>
            <person name="Cabral C."/>
            <person name="Frias J."/>
            <person name="Faria J."/>
            <person name="Toubarro D."/>
        </authorList>
    </citation>
    <scope>NUCLEOTIDE SEQUENCE [LARGE SCALE GENOMIC DNA]</scope>
    <source>
        <strain evidence="5">ZMCS4</strain>
    </source>
</reference>
<dbReference type="InterPro" id="IPR043968">
    <property type="entry name" value="SGNH"/>
</dbReference>
<evidence type="ECO:0000313" key="4">
    <source>
        <dbReference type="EMBL" id="MEE1676028.1"/>
    </source>
</evidence>
<proteinExistence type="predicted"/>
<dbReference type="PANTHER" id="PTHR23028:SF53">
    <property type="entry name" value="ACYL_TRANSF_3 DOMAIN-CONTAINING PROTEIN"/>
    <property type="match status" value="1"/>
</dbReference>
<gene>
    <name evidence="4" type="ORF">SNR37_001355</name>
</gene>
<dbReference type="InterPro" id="IPR002656">
    <property type="entry name" value="Acyl_transf_3_dom"/>
</dbReference>
<evidence type="ECO:0000259" key="3">
    <source>
        <dbReference type="Pfam" id="PF19040"/>
    </source>
</evidence>
<feature type="transmembrane region" description="Helical" evidence="1">
    <location>
        <begin position="144"/>
        <end position="161"/>
    </location>
</feature>
<feature type="domain" description="SGNH" evidence="3">
    <location>
        <begin position="413"/>
        <end position="622"/>
    </location>
</feature>
<dbReference type="Pfam" id="PF01757">
    <property type="entry name" value="Acyl_transf_3"/>
    <property type="match status" value="1"/>
</dbReference>
<dbReference type="EC" id="2.3.1.-" evidence="4"/>
<name>A0ABU7G9P5_9ALTE</name>
<protein>
    <submittedName>
        <fullName evidence="4">Acyltransferase family protein</fullName>
        <ecNumber evidence="4">2.3.1.-</ecNumber>
    </submittedName>
</protein>
<reference evidence="4 5" key="2">
    <citation type="submission" date="2023-12" db="EMBL/GenBank/DDBJ databases">
        <authorList>
            <consortium name="Cladostephus spongiosus"/>
            <person name="Lorente B."/>
            <person name="Cabral C."/>
            <person name="Frias J."/>
            <person name="Faria J."/>
            <person name="Toubarro D."/>
        </authorList>
    </citation>
    <scope>NUCLEOTIDE SEQUENCE [LARGE SCALE GENOMIC DNA]</scope>
    <source>
        <strain evidence="4 5">ZMCS4</strain>
    </source>
</reference>
<feature type="transmembrane region" description="Helical" evidence="1">
    <location>
        <begin position="223"/>
        <end position="239"/>
    </location>
</feature>
<dbReference type="GO" id="GO:0016746">
    <property type="term" value="F:acyltransferase activity"/>
    <property type="evidence" value="ECO:0007669"/>
    <property type="project" value="UniProtKB-KW"/>
</dbReference>
<evidence type="ECO:0000256" key="1">
    <source>
        <dbReference type="SAM" id="Phobius"/>
    </source>
</evidence>
<dbReference type="InterPro" id="IPR050879">
    <property type="entry name" value="Acyltransferase_3"/>
</dbReference>
<feature type="transmembrane region" description="Helical" evidence="1">
    <location>
        <begin position="302"/>
        <end position="326"/>
    </location>
</feature>
<dbReference type="RefSeq" id="WP_329776770.1">
    <property type="nucleotide sequence ID" value="NZ_JAYDYW010000017.1"/>
</dbReference>
<organism evidence="4 5">
    <name type="scientific">Agarivorans aestuarii</name>
    <dbReference type="NCBI Taxonomy" id="1563703"/>
    <lineage>
        <taxon>Bacteria</taxon>
        <taxon>Pseudomonadati</taxon>
        <taxon>Pseudomonadota</taxon>
        <taxon>Gammaproteobacteria</taxon>
        <taxon>Alteromonadales</taxon>
        <taxon>Alteromonadaceae</taxon>
        <taxon>Agarivorans</taxon>
    </lineage>
</organism>
<feature type="transmembrane region" description="Helical" evidence="1">
    <location>
        <begin position="191"/>
        <end position="211"/>
    </location>
</feature>
<dbReference type="Proteomes" id="UP001310248">
    <property type="component" value="Unassembled WGS sequence"/>
</dbReference>
<evidence type="ECO:0000313" key="5">
    <source>
        <dbReference type="Proteomes" id="UP001310248"/>
    </source>
</evidence>
<dbReference type="PANTHER" id="PTHR23028">
    <property type="entry name" value="ACETYLTRANSFERASE"/>
    <property type="match status" value="1"/>
</dbReference>
<keyword evidence="4" id="KW-0808">Transferase</keyword>
<keyword evidence="1" id="KW-1133">Transmembrane helix</keyword>
<feature type="transmembrane region" description="Helical" evidence="1">
    <location>
        <begin position="338"/>
        <end position="355"/>
    </location>
</feature>
<keyword evidence="1" id="KW-0812">Transmembrane</keyword>
<comment type="caution">
    <text evidence="4">The sequence shown here is derived from an EMBL/GenBank/DDBJ whole genome shotgun (WGS) entry which is preliminary data.</text>
</comment>
<feature type="transmembrane region" description="Helical" evidence="1">
    <location>
        <begin position="75"/>
        <end position="95"/>
    </location>
</feature>
<feature type="domain" description="Acyltransferase 3" evidence="2">
    <location>
        <begin position="8"/>
        <end position="321"/>
    </location>
</feature>
<keyword evidence="4" id="KW-0012">Acyltransferase</keyword>
<dbReference type="EMBL" id="JAYDYW010000017">
    <property type="protein sequence ID" value="MEE1676028.1"/>
    <property type="molecule type" value="Genomic_DNA"/>
</dbReference>
<feature type="transmembrane region" description="Helical" evidence="1">
    <location>
        <begin position="168"/>
        <end position="185"/>
    </location>
</feature>
<evidence type="ECO:0000259" key="2">
    <source>
        <dbReference type="Pfam" id="PF01757"/>
    </source>
</evidence>
<accession>A0ABU7G9P5</accession>
<sequence length="633" mass="72320">MNKKGFRYDINGLRAIAVSAVVLYHFSPDILPGGFVGVDIFFVISGYLMAKIIFGQLKEERFNFWMFYKARARRIIPPLLAMVCAVFVFGASYLMPPDFSSLSKHVYSSLLFFSNIIYLRETGYFTVSAHELWLLHTWSLSVEWQFYLLFPALIWILNRFLSKTLIRFVLVAVTLTSFVASLYLSQVYPDFSFYSLFTRAWELLAGAVVYLFKVNLPPARRRFIYYAGMGLVLAAILFIDAESAWPNTLTLIPVFGSMLILWGNQQQTILATNPVVQFLGRISYSLYLWHWPVIVWANYQGYALSVNGTLFSGFVALILASLSYYLIERMKISYGGRYLVIGVYLSMLVVPRWAYTNDGDLAIFKYLGDEEQKEFYRQFQRDLYITERVANEYRLECDFYDNATRISKSQIAPSCTEKKHSKGVFLWGDSHAQALSLGLSEIVKANGGYDFYQVASSGCSVGEEALDRLSGELKKSCKQSNEYALLKIESLKPNVIVIAQRYGYLNTDFEALALELKAFGVQHVIVLGPLPEWHPTLPMVIIKRYWEKRQGSLSIPSRFEGLFDVDNELFARYEYSENLRFVSILSKVCENNLCPAISEGKVIAWDYGHLTPTGSQYFSAAIKNELALEKIID</sequence>
<feature type="transmembrane region" description="Helical" evidence="1">
    <location>
        <begin position="33"/>
        <end position="54"/>
    </location>
</feature>